<dbReference type="Pfam" id="PF07714">
    <property type="entry name" value="PK_Tyr_Ser-Thr"/>
    <property type="match status" value="1"/>
</dbReference>
<dbReference type="PROSITE" id="PS50011">
    <property type="entry name" value="PROTEIN_KINASE_DOM"/>
    <property type="match status" value="2"/>
</dbReference>
<evidence type="ECO:0000256" key="5">
    <source>
        <dbReference type="ARBA" id="ARBA00022679"/>
    </source>
</evidence>
<dbReference type="Gene3D" id="1.10.510.10">
    <property type="entry name" value="Transferase(Phosphotransferase) domain 1"/>
    <property type="match status" value="2"/>
</dbReference>
<dbReference type="InterPro" id="IPR001245">
    <property type="entry name" value="Ser-Thr/Tyr_kinase_cat_dom"/>
</dbReference>
<dbReference type="EMBL" id="CAMGYJ010000009">
    <property type="protein sequence ID" value="CAI0470258.1"/>
    <property type="molecule type" value="Genomic_DNA"/>
</dbReference>
<dbReference type="FunFam" id="3.30.200.20:FF:000173">
    <property type="entry name" value="Probable serine/threonine-protein kinase At1g01540"/>
    <property type="match status" value="1"/>
</dbReference>
<dbReference type="InterPro" id="IPR052232">
    <property type="entry name" value="RLK_Ser/Thr-Kinase"/>
</dbReference>
<dbReference type="InterPro" id="IPR008271">
    <property type="entry name" value="Ser/Thr_kinase_AS"/>
</dbReference>
<dbReference type="SUPFAM" id="SSF56112">
    <property type="entry name" value="Protein kinase-like (PK-like)"/>
    <property type="match status" value="2"/>
</dbReference>
<keyword evidence="7 16" id="KW-0547">Nucleotide-binding</keyword>
<accession>A0AAV0PJ80</accession>
<dbReference type="GO" id="GO:0005524">
    <property type="term" value="F:ATP binding"/>
    <property type="evidence" value="ECO:0007669"/>
    <property type="project" value="UniProtKB-UniRule"/>
</dbReference>
<sequence>MSLYDAAFLNTELSKPTSIFGLRLWVVIGILLGSLIVLALFLLSLCLTSRRKSRKRPKLAEPTPPVSKEIQEIVQFPAHDHHHHHHHHAAPVPEIQVEIGKIEHRVVFSDRASSGESRATASGGETASFGSGSVGPEVSHLGWGRWYTLRELEIATDGLCEENVIGEGGYGIVYRGILGDGTKVAVKNLLNNRGQAEKEFKVEVEAIGRVRHKNLVRLLGYCVEGAYRMLVYEYVDNGNLDQWLHGDVGLVSPLKWDVRVNIILGMAKGLAYLHEGLEPKVVHRDIKSSNILLDHNLHPKVSDFGLAKLLCSESSYVTTRVMGTFGYVAPEYACTGMLNEKSDVYSFGILVMEIISGRSPVDYSRPQGEVNLVEWLKTMVGNRKSEEVVDPKLPEMPASKALKRVLLVALRCVDPDATKRPKMGHVIHMLEADDVLFRDERRIGKEGQAAAGNKSRGKLGDVVSDKSEEEGSSRNQQQQSRCGHLKMSRSQDPHRPFFPFGNPFRMISPKGSQMSPRLVSVLNSFEETLAERLSKLIPEDKGDVLSLTWMISAMESLCETHTDIKTLITDLELPVTDWDQKWIDVYLDVSVRLLDICIALSSEISRLNQGHLLLQCVLHNLESGIPERYMKARSSLDNWRHHICSKNPRVQSCGSILDSLVETLDLPKVKNSAKGKVLMRAMYGVKAETIFICSVFASAFSSSSKNLLDLTIPDTVLWNRAFSDLQTRVNGEIRETFSSGKFTALKELESVDSIVKALYPAIQDGVQQPPEVEEEAMKICFTELLGGAEKLSKGLDLLAKQVDTFFKIVLSGRDALLCNLRVSSTETNAVTTAAWSEKFRSELKEYSSMSTETSTGEHSIRGAPTHGGRYVQYNVYGNLFEVSRKYVPPIRPVGRGAYGIVCAAMNSETREEVAIKKIGNAFDNRIDAKRTLREIKLLRHMDHENIIAIKDIIRPPQKENFNDVYIVYELMDTDLHQIIRSNQSLTDDHCRYFLYQVLRGLKYVHSAHVLHRDLKPSNLLLNSNCDLKIADFGLARTTSETDFMTEYVVTRWYRAPELLLNCSEYTAAIDIWSVGCILGEIMTRQPLFPGRDYVHQLRLITELIGSPDDMSLGFLRSDNARRYVRQLPQYPKQNFAARFPNSSAGAVDLLEKMLVFDPNRRITVDEALCHPYLAPLHDINEEPVCPRPFVFDFEQPSFTEENIKELIWRESARFNPDA</sequence>
<evidence type="ECO:0000256" key="17">
    <source>
        <dbReference type="RuleBase" id="RU361165"/>
    </source>
</evidence>
<dbReference type="FunFam" id="1.10.510.10:FF:000035">
    <property type="entry name" value="Putative receptor-like serine/threonine-protein kinase"/>
    <property type="match status" value="1"/>
</dbReference>
<evidence type="ECO:0000256" key="2">
    <source>
        <dbReference type="ARBA" id="ARBA00008832"/>
    </source>
</evidence>
<comment type="catalytic activity">
    <reaction evidence="15">
        <text>L-seryl-[protein] + ATP = O-phospho-L-seryl-[protein] + ADP + H(+)</text>
        <dbReference type="Rhea" id="RHEA:17989"/>
        <dbReference type="Rhea" id="RHEA-COMP:9863"/>
        <dbReference type="Rhea" id="RHEA-COMP:11604"/>
        <dbReference type="ChEBI" id="CHEBI:15378"/>
        <dbReference type="ChEBI" id="CHEBI:29999"/>
        <dbReference type="ChEBI" id="CHEBI:30616"/>
        <dbReference type="ChEBI" id="CHEBI:83421"/>
        <dbReference type="ChEBI" id="CHEBI:456216"/>
        <dbReference type="EC" id="2.7.11.1"/>
    </reaction>
</comment>
<name>A0AAV0PJ80_9ROSI</name>
<comment type="similarity">
    <text evidence="17">Belongs to the protein kinase superfamily. Ser/Thr protein kinase family. MAP kinase subfamily.</text>
</comment>
<feature type="compositionally biased region" description="Polar residues" evidence="18">
    <location>
        <begin position="111"/>
        <end position="131"/>
    </location>
</feature>
<evidence type="ECO:0000256" key="16">
    <source>
        <dbReference type="PROSITE-ProRule" id="PRU10141"/>
    </source>
</evidence>
<dbReference type="AlphaFoldDB" id="A0AAV0PJ80"/>
<keyword evidence="8 17" id="KW-0418">Kinase</keyword>
<dbReference type="SMART" id="SM00220">
    <property type="entry name" value="S_TKc"/>
    <property type="match status" value="2"/>
</dbReference>
<keyword evidence="11 19" id="KW-0472">Membrane</keyword>
<evidence type="ECO:0000256" key="14">
    <source>
        <dbReference type="ARBA" id="ARBA00048312"/>
    </source>
</evidence>
<dbReference type="GO" id="GO:0004707">
    <property type="term" value="F:MAP kinase activity"/>
    <property type="evidence" value="ECO:0007669"/>
    <property type="project" value="UniProtKB-EC"/>
</dbReference>
<evidence type="ECO:0000256" key="11">
    <source>
        <dbReference type="ARBA" id="ARBA00023136"/>
    </source>
</evidence>
<dbReference type="CDD" id="cd07858">
    <property type="entry name" value="STKc_TEY_MAPK"/>
    <property type="match status" value="1"/>
</dbReference>
<evidence type="ECO:0000256" key="8">
    <source>
        <dbReference type="ARBA" id="ARBA00022777"/>
    </source>
</evidence>
<comment type="catalytic activity">
    <reaction evidence="14">
        <text>L-seryl-[protein] + ATP = O-phospho-L-seryl-[protein] + ADP + H(+)</text>
        <dbReference type="Rhea" id="RHEA:17989"/>
        <dbReference type="Rhea" id="RHEA-COMP:9863"/>
        <dbReference type="Rhea" id="RHEA-COMP:11604"/>
        <dbReference type="ChEBI" id="CHEBI:15378"/>
        <dbReference type="ChEBI" id="CHEBI:29999"/>
        <dbReference type="ChEBI" id="CHEBI:30616"/>
        <dbReference type="ChEBI" id="CHEBI:83421"/>
        <dbReference type="ChEBI" id="CHEBI:456216"/>
        <dbReference type="EC" id="2.7.11.24"/>
    </reaction>
</comment>
<evidence type="ECO:0000256" key="7">
    <source>
        <dbReference type="ARBA" id="ARBA00022741"/>
    </source>
</evidence>
<evidence type="ECO:0000256" key="3">
    <source>
        <dbReference type="ARBA" id="ARBA00022527"/>
    </source>
</evidence>
<gene>
    <name evidence="21" type="ORF">LITE_LOCUS38497</name>
</gene>
<keyword evidence="6 19" id="KW-0812">Transmembrane</keyword>
<comment type="cofactor">
    <cofactor evidence="17">
        <name>Mg(2+)</name>
        <dbReference type="ChEBI" id="CHEBI:18420"/>
    </cofactor>
</comment>
<feature type="binding site" evidence="16">
    <location>
        <position position="187"/>
    </location>
    <ligand>
        <name>ATP</name>
        <dbReference type="ChEBI" id="CHEBI:30616"/>
    </ligand>
</feature>
<dbReference type="Pfam" id="PF05633">
    <property type="entry name" value="ROH1-like"/>
    <property type="match status" value="1"/>
</dbReference>
<dbReference type="CDD" id="cd14066">
    <property type="entry name" value="STKc_IRAK"/>
    <property type="match status" value="1"/>
</dbReference>
<keyword evidence="17" id="KW-0460">Magnesium</keyword>
<dbReference type="PROSITE" id="PS00107">
    <property type="entry name" value="PROTEIN_KINASE_ATP"/>
    <property type="match status" value="2"/>
</dbReference>
<evidence type="ECO:0000256" key="15">
    <source>
        <dbReference type="ARBA" id="ARBA00048679"/>
    </source>
</evidence>
<evidence type="ECO:0000256" key="13">
    <source>
        <dbReference type="ARBA" id="ARBA00047899"/>
    </source>
</evidence>
<dbReference type="InterPro" id="IPR003527">
    <property type="entry name" value="MAP_kinase_CS"/>
</dbReference>
<evidence type="ECO:0000256" key="18">
    <source>
        <dbReference type="SAM" id="MobiDB-lite"/>
    </source>
</evidence>
<evidence type="ECO:0000256" key="12">
    <source>
        <dbReference type="ARBA" id="ARBA00047592"/>
    </source>
</evidence>
<dbReference type="InterPro" id="IPR017441">
    <property type="entry name" value="Protein_kinase_ATP_BS"/>
</dbReference>
<evidence type="ECO:0000256" key="9">
    <source>
        <dbReference type="ARBA" id="ARBA00022840"/>
    </source>
</evidence>
<dbReference type="InterPro" id="IPR000719">
    <property type="entry name" value="Prot_kinase_dom"/>
</dbReference>
<feature type="domain" description="Protein kinase" evidence="20">
    <location>
        <begin position="159"/>
        <end position="437"/>
    </location>
</feature>
<keyword evidence="3 17" id="KW-0723">Serine/threonine-protein kinase</keyword>
<keyword evidence="9 16" id="KW-0067">ATP-binding</keyword>
<evidence type="ECO:0000259" key="20">
    <source>
        <dbReference type="PROSITE" id="PS50011"/>
    </source>
</evidence>
<feature type="binding site" evidence="16">
    <location>
        <position position="917"/>
    </location>
    <ligand>
        <name>ATP</name>
        <dbReference type="ChEBI" id="CHEBI:30616"/>
    </ligand>
</feature>
<comment type="catalytic activity">
    <reaction evidence="13">
        <text>L-threonyl-[protein] + ATP = O-phospho-L-threonyl-[protein] + ADP + H(+)</text>
        <dbReference type="Rhea" id="RHEA:46608"/>
        <dbReference type="Rhea" id="RHEA-COMP:11060"/>
        <dbReference type="Rhea" id="RHEA-COMP:11605"/>
        <dbReference type="ChEBI" id="CHEBI:15378"/>
        <dbReference type="ChEBI" id="CHEBI:30013"/>
        <dbReference type="ChEBI" id="CHEBI:30616"/>
        <dbReference type="ChEBI" id="CHEBI:61977"/>
        <dbReference type="ChEBI" id="CHEBI:456216"/>
        <dbReference type="EC" id="2.7.11.1"/>
    </reaction>
</comment>
<dbReference type="GO" id="GO:0016020">
    <property type="term" value="C:membrane"/>
    <property type="evidence" value="ECO:0007669"/>
    <property type="project" value="UniProtKB-SubCell"/>
</dbReference>
<organism evidence="21 22">
    <name type="scientific">Linum tenue</name>
    <dbReference type="NCBI Taxonomy" id="586396"/>
    <lineage>
        <taxon>Eukaryota</taxon>
        <taxon>Viridiplantae</taxon>
        <taxon>Streptophyta</taxon>
        <taxon>Embryophyta</taxon>
        <taxon>Tracheophyta</taxon>
        <taxon>Spermatophyta</taxon>
        <taxon>Magnoliopsida</taxon>
        <taxon>eudicotyledons</taxon>
        <taxon>Gunneridae</taxon>
        <taxon>Pentapetalae</taxon>
        <taxon>rosids</taxon>
        <taxon>fabids</taxon>
        <taxon>Malpighiales</taxon>
        <taxon>Linaceae</taxon>
        <taxon>Linum</taxon>
    </lineage>
</organism>
<keyword evidence="5 17" id="KW-0808">Transferase</keyword>
<comment type="activity regulation">
    <text evidence="17">Activated by threonine and tyrosine phosphorylation.</text>
</comment>
<feature type="compositionally biased region" description="Basic and acidic residues" evidence="18">
    <location>
        <begin position="463"/>
        <end position="472"/>
    </location>
</feature>
<dbReference type="InterPro" id="IPR011009">
    <property type="entry name" value="Kinase-like_dom_sf"/>
</dbReference>
<dbReference type="FunFam" id="3.30.200.20:FF:000046">
    <property type="entry name" value="Mitogen-activated protein kinase"/>
    <property type="match status" value="1"/>
</dbReference>
<evidence type="ECO:0000256" key="4">
    <source>
        <dbReference type="ARBA" id="ARBA00022553"/>
    </source>
</evidence>
<keyword evidence="22" id="KW-1185">Reference proteome</keyword>
<feature type="region of interest" description="Disordered" evidence="18">
    <location>
        <begin position="446"/>
        <end position="493"/>
    </location>
</feature>
<comment type="caution">
    <text evidence="21">The sequence shown here is derived from an EMBL/GenBank/DDBJ whole genome shotgun (WGS) entry which is preliminary data.</text>
</comment>
<comment type="subcellular location">
    <subcellularLocation>
        <location evidence="1">Membrane</location>
        <topology evidence="1">Single-pass membrane protein</topology>
    </subcellularLocation>
</comment>
<dbReference type="PROSITE" id="PS00108">
    <property type="entry name" value="PROTEIN_KINASE_ST"/>
    <property type="match status" value="2"/>
</dbReference>
<dbReference type="PANTHER" id="PTHR47984">
    <property type="entry name" value="OS01G0323000 PROTEIN"/>
    <property type="match status" value="1"/>
</dbReference>
<keyword evidence="10 19" id="KW-1133">Transmembrane helix</keyword>
<reference evidence="21" key="1">
    <citation type="submission" date="2022-08" db="EMBL/GenBank/DDBJ databases">
        <authorList>
            <person name="Gutierrez-Valencia J."/>
        </authorList>
    </citation>
    <scope>NUCLEOTIDE SEQUENCE</scope>
</reference>
<feature type="domain" description="Protein kinase" evidence="20">
    <location>
        <begin position="887"/>
        <end position="1173"/>
    </location>
</feature>
<dbReference type="InterPro" id="IPR008511">
    <property type="entry name" value="ROH1-like"/>
</dbReference>
<evidence type="ECO:0000313" key="22">
    <source>
        <dbReference type="Proteomes" id="UP001154282"/>
    </source>
</evidence>
<comment type="catalytic activity">
    <reaction evidence="12 17">
        <text>L-threonyl-[protein] + ATP = O-phospho-L-threonyl-[protein] + ADP + H(+)</text>
        <dbReference type="Rhea" id="RHEA:46608"/>
        <dbReference type="Rhea" id="RHEA-COMP:11060"/>
        <dbReference type="Rhea" id="RHEA-COMP:11605"/>
        <dbReference type="ChEBI" id="CHEBI:15378"/>
        <dbReference type="ChEBI" id="CHEBI:30013"/>
        <dbReference type="ChEBI" id="CHEBI:30616"/>
        <dbReference type="ChEBI" id="CHEBI:61977"/>
        <dbReference type="ChEBI" id="CHEBI:456216"/>
        <dbReference type="EC" id="2.7.11.24"/>
    </reaction>
</comment>
<proteinExistence type="inferred from homology"/>
<feature type="region of interest" description="Disordered" evidence="18">
    <location>
        <begin position="111"/>
        <end position="134"/>
    </location>
</feature>
<protein>
    <recommendedName>
        <fullName evidence="17">Mitogen-activated protein kinase</fullName>
        <ecNumber evidence="17">2.7.11.24</ecNumber>
    </recommendedName>
</protein>
<evidence type="ECO:0000256" key="1">
    <source>
        <dbReference type="ARBA" id="ARBA00004167"/>
    </source>
</evidence>
<evidence type="ECO:0000256" key="10">
    <source>
        <dbReference type="ARBA" id="ARBA00022989"/>
    </source>
</evidence>
<evidence type="ECO:0000313" key="21">
    <source>
        <dbReference type="EMBL" id="CAI0470258.1"/>
    </source>
</evidence>
<evidence type="ECO:0000256" key="19">
    <source>
        <dbReference type="SAM" id="Phobius"/>
    </source>
</evidence>
<dbReference type="PROSITE" id="PS01351">
    <property type="entry name" value="MAPK"/>
    <property type="match status" value="1"/>
</dbReference>
<dbReference type="EC" id="2.7.11.24" evidence="17"/>
<keyword evidence="4" id="KW-0597">Phosphoprotein</keyword>
<dbReference type="PANTHER" id="PTHR47984:SF22">
    <property type="entry name" value="OS03G0125600 PROTEIN"/>
    <property type="match status" value="1"/>
</dbReference>
<feature type="transmembrane region" description="Helical" evidence="19">
    <location>
        <begin position="20"/>
        <end position="48"/>
    </location>
</feature>
<dbReference type="FunFam" id="1.10.510.10:FF:000013">
    <property type="entry name" value="Mitogen-activated protein kinase"/>
    <property type="match status" value="1"/>
</dbReference>
<dbReference type="Pfam" id="PF00069">
    <property type="entry name" value="Pkinase"/>
    <property type="match status" value="1"/>
</dbReference>
<evidence type="ECO:0000256" key="6">
    <source>
        <dbReference type="ARBA" id="ARBA00022692"/>
    </source>
</evidence>
<comment type="similarity">
    <text evidence="2">Belongs to the protein kinase superfamily. CMGC Ser/Thr protein kinase family. MAP kinase subfamily.</text>
</comment>
<dbReference type="Gene3D" id="3.30.200.20">
    <property type="entry name" value="Phosphorylase Kinase, domain 1"/>
    <property type="match status" value="2"/>
</dbReference>
<dbReference type="Proteomes" id="UP001154282">
    <property type="component" value="Unassembled WGS sequence"/>
</dbReference>